<evidence type="ECO:0000256" key="6">
    <source>
        <dbReference type="RuleBase" id="RU000716"/>
    </source>
</evidence>
<keyword evidence="3 6" id="KW-0731">Sigma factor</keyword>
<evidence type="ECO:0000313" key="10">
    <source>
        <dbReference type="Proteomes" id="UP000280668"/>
    </source>
</evidence>
<evidence type="ECO:0000256" key="3">
    <source>
        <dbReference type="ARBA" id="ARBA00023082"/>
    </source>
</evidence>
<dbReference type="RefSeq" id="WP_123304344.1">
    <property type="nucleotide sequence ID" value="NZ_RKHK01000001.1"/>
</dbReference>
<comment type="caution">
    <text evidence="9">The sequence shown here is derived from an EMBL/GenBank/DDBJ whole genome shotgun (WGS) entry which is preliminary data.</text>
</comment>
<dbReference type="InterPro" id="IPR007627">
    <property type="entry name" value="RNA_pol_sigma70_r2"/>
</dbReference>
<dbReference type="InterPro" id="IPR039425">
    <property type="entry name" value="RNA_pol_sigma-70-like"/>
</dbReference>
<dbReference type="InterPro" id="IPR014284">
    <property type="entry name" value="RNA_pol_sigma-70_dom"/>
</dbReference>
<proteinExistence type="inferred from homology"/>
<evidence type="ECO:0000259" key="7">
    <source>
        <dbReference type="Pfam" id="PF04542"/>
    </source>
</evidence>
<organism evidence="9 10">
    <name type="scientific">Bogoriella caseilytica</name>
    <dbReference type="NCBI Taxonomy" id="56055"/>
    <lineage>
        <taxon>Bacteria</taxon>
        <taxon>Bacillati</taxon>
        <taxon>Actinomycetota</taxon>
        <taxon>Actinomycetes</taxon>
        <taxon>Micrococcales</taxon>
        <taxon>Bogoriellaceae</taxon>
        <taxon>Bogoriella</taxon>
    </lineage>
</organism>
<dbReference type="PROSITE" id="PS01063">
    <property type="entry name" value="SIGMA70_ECF"/>
    <property type="match status" value="1"/>
</dbReference>
<dbReference type="Pfam" id="PF04542">
    <property type="entry name" value="Sigma70_r2"/>
    <property type="match status" value="1"/>
</dbReference>
<dbReference type="GO" id="GO:0006352">
    <property type="term" value="P:DNA-templated transcription initiation"/>
    <property type="evidence" value="ECO:0007669"/>
    <property type="project" value="InterPro"/>
</dbReference>
<evidence type="ECO:0000313" key="9">
    <source>
        <dbReference type="EMBL" id="ROR73996.1"/>
    </source>
</evidence>
<dbReference type="Gene3D" id="1.10.1740.10">
    <property type="match status" value="1"/>
</dbReference>
<dbReference type="Proteomes" id="UP000280668">
    <property type="component" value="Unassembled WGS sequence"/>
</dbReference>
<keyword evidence="10" id="KW-1185">Reference proteome</keyword>
<dbReference type="InterPro" id="IPR036388">
    <property type="entry name" value="WH-like_DNA-bd_sf"/>
</dbReference>
<dbReference type="GO" id="GO:0003677">
    <property type="term" value="F:DNA binding"/>
    <property type="evidence" value="ECO:0007669"/>
    <property type="project" value="UniProtKB-KW"/>
</dbReference>
<dbReference type="InterPro" id="IPR013324">
    <property type="entry name" value="RNA_pol_sigma_r3/r4-like"/>
</dbReference>
<accession>A0A3N2BFG0</accession>
<protein>
    <recommendedName>
        <fullName evidence="6">RNA polymerase sigma factor</fullName>
    </recommendedName>
</protein>
<dbReference type="EMBL" id="RKHK01000001">
    <property type="protein sequence ID" value="ROR73996.1"/>
    <property type="molecule type" value="Genomic_DNA"/>
</dbReference>
<dbReference type="SUPFAM" id="SSF88659">
    <property type="entry name" value="Sigma3 and sigma4 domains of RNA polymerase sigma factors"/>
    <property type="match status" value="1"/>
</dbReference>
<dbReference type="InterPro" id="IPR000838">
    <property type="entry name" value="RNA_pol_sigma70_ECF_CS"/>
</dbReference>
<sequence length="177" mass="19613">MIDTDSADFRDGAPEAMRSVYESHSSMVYALALRSLRNAADAEDVTQQVFVKAWRSRDRFDPERAPMAAWLIGITRHTIADVHRGRYGASQVDLDHAAEVAEPDRSEEIVDQVVVAQALADLGPPQQDVLELAFYGRLTHAEIAAKTGLPLGTVKSHITRGLKRLRTRMEGSHASHR</sequence>
<keyword evidence="4 6" id="KW-0238">DNA-binding</keyword>
<name>A0A3N2BFG0_9MICO</name>
<evidence type="ECO:0000256" key="4">
    <source>
        <dbReference type="ARBA" id="ARBA00023125"/>
    </source>
</evidence>
<feature type="domain" description="RNA polymerase sigma-70 region 2" evidence="7">
    <location>
        <begin position="21"/>
        <end position="85"/>
    </location>
</feature>
<keyword evidence="2 6" id="KW-0805">Transcription regulation</keyword>
<dbReference type="InterPro" id="IPR007630">
    <property type="entry name" value="RNA_pol_sigma70_r4"/>
</dbReference>
<dbReference type="NCBIfam" id="TIGR02937">
    <property type="entry name" value="sigma70-ECF"/>
    <property type="match status" value="1"/>
</dbReference>
<dbReference type="PANTHER" id="PTHR43133">
    <property type="entry name" value="RNA POLYMERASE ECF-TYPE SIGMA FACTO"/>
    <property type="match status" value="1"/>
</dbReference>
<reference evidence="9 10" key="1">
    <citation type="submission" date="2018-11" db="EMBL/GenBank/DDBJ databases">
        <title>Sequencing the genomes of 1000 actinobacteria strains.</title>
        <authorList>
            <person name="Klenk H.-P."/>
        </authorList>
    </citation>
    <scope>NUCLEOTIDE SEQUENCE [LARGE SCALE GENOMIC DNA]</scope>
    <source>
        <strain evidence="9 10">DSM 11294</strain>
    </source>
</reference>
<gene>
    <name evidence="9" type="ORF">EDD31_2391</name>
</gene>
<evidence type="ECO:0000256" key="5">
    <source>
        <dbReference type="ARBA" id="ARBA00023163"/>
    </source>
</evidence>
<evidence type="ECO:0000259" key="8">
    <source>
        <dbReference type="Pfam" id="PF04545"/>
    </source>
</evidence>
<dbReference type="Gene3D" id="1.10.10.10">
    <property type="entry name" value="Winged helix-like DNA-binding domain superfamily/Winged helix DNA-binding domain"/>
    <property type="match status" value="1"/>
</dbReference>
<evidence type="ECO:0000256" key="1">
    <source>
        <dbReference type="ARBA" id="ARBA00010641"/>
    </source>
</evidence>
<dbReference type="Pfam" id="PF04545">
    <property type="entry name" value="Sigma70_r4"/>
    <property type="match status" value="1"/>
</dbReference>
<comment type="similarity">
    <text evidence="1 6">Belongs to the sigma-70 factor family. ECF subfamily.</text>
</comment>
<feature type="domain" description="RNA polymerase sigma-70 region 4" evidence="8">
    <location>
        <begin position="118"/>
        <end position="166"/>
    </location>
</feature>
<dbReference type="InterPro" id="IPR013325">
    <property type="entry name" value="RNA_pol_sigma_r2"/>
</dbReference>
<dbReference type="SUPFAM" id="SSF88946">
    <property type="entry name" value="Sigma2 domain of RNA polymerase sigma factors"/>
    <property type="match status" value="1"/>
</dbReference>
<dbReference type="CDD" id="cd06171">
    <property type="entry name" value="Sigma70_r4"/>
    <property type="match status" value="1"/>
</dbReference>
<dbReference type="GO" id="GO:0016987">
    <property type="term" value="F:sigma factor activity"/>
    <property type="evidence" value="ECO:0007669"/>
    <property type="project" value="UniProtKB-KW"/>
</dbReference>
<dbReference type="PANTHER" id="PTHR43133:SF62">
    <property type="entry name" value="RNA POLYMERASE SIGMA FACTOR SIGZ"/>
    <property type="match status" value="1"/>
</dbReference>
<dbReference type="OrthoDB" id="5243766at2"/>
<keyword evidence="5 6" id="KW-0804">Transcription</keyword>
<evidence type="ECO:0000256" key="2">
    <source>
        <dbReference type="ARBA" id="ARBA00023015"/>
    </source>
</evidence>
<dbReference type="AlphaFoldDB" id="A0A3N2BFG0"/>